<dbReference type="Gene3D" id="3.40.50.2000">
    <property type="entry name" value="Glycogen Phosphorylase B"/>
    <property type="match status" value="2"/>
</dbReference>
<evidence type="ECO:0000256" key="1">
    <source>
        <dbReference type="ARBA" id="ARBA00004721"/>
    </source>
</evidence>
<proteinExistence type="inferred from homology"/>
<dbReference type="AlphaFoldDB" id="A0AAF1APC9"/>
<dbReference type="Pfam" id="PF00201">
    <property type="entry name" value="UDPGT"/>
    <property type="match status" value="1"/>
</dbReference>
<protein>
    <recommendedName>
        <fullName evidence="8">UDP-glucose iridoid glucosyltransferase-like</fullName>
    </recommendedName>
</protein>
<dbReference type="GO" id="GO:0008299">
    <property type="term" value="P:isoprenoid biosynthetic process"/>
    <property type="evidence" value="ECO:0007669"/>
    <property type="project" value="UniProtKB-KW"/>
</dbReference>
<dbReference type="SUPFAM" id="SSF53756">
    <property type="entry name" value="UDP-Glycosyltransferase/glycogen phosphorylase"/>
    <property type="match status" value="1"/>
</dbReference>
<comment type="similarity">
    <text evidence="2">Belongs to the UDP-glycosyltransferase family.</text>
</comment>
<evidence type="ECO:0008006" key="8">
    <source>
        <dbReference type="Google" id="ProtNLM"/>
    </source>
</evidence>
<name>A0AAF1APC9_DAUCS</name>
<keyword evidence="3" id="KW-0328">Glycosyltransferase</keyword>
<reference evidence="6" key="1">
    <citation type="journal article" date="2016" name="Nat. Genet.">
        <title>A high-quality carrot genome assembly provides new insights into carotenoid accumulation and asterid genome evolution.</title>
        <authorList>
            <person name="Iorizzo M."/>
            <person name="Ellison S."/>
            <person name="Senalik D."/>
            <person name="Zeng P."/>
            <person name="Satapoomin P."/>
            <person name="Huang J."/>
            <person name="Bowman M."/>
            <person name="Iovene M."/>
            <person name="Sanseverino W."/>
            <person name="Cavagnaro P."/>
            <person name="Yildiz M."/>
            <person name="Macko-Podgorni A."/>
            <person name="Moranska E."/>
            <person name="Grzebelus E."/>
            <person name="Grzebelus D."/>
            <person name="Ashrafi H."/>
            <person name="Zheng Z."/>
            <person name="Cheng S."/>
            <person name="Spooner D."/>
            <person name="Van Deynze A."/>
            <person name="Simon P."/>
        </authorList>
    </citation>
    <scope>NUCLEOTIDE SEQUENCE</scope>
    <source>
        <tissue evidence="6">Leaf</tissue>
    </source>
</reference>
<dbReference type="InterPro" id="IPR002213">
    <property type="entry name" value="UDP_glucos_trans"/>
</dbReference>
<evidence type="ECO:0000256" key="3">
    <source>
        <dbReference type="ARBA" id="ARBA00022676"/>
    </source>
</evidence>
<dbReference type="EMBL" id="CP093344">
    <property type="protein sequence ID" value="WOG87435.1"/>
    <property type="molecule type" value="Genomic_DNA"/>
</dbReference>
<gene>
    <name evidence="6" type="ORF">DCAR_0206660</name>
</gene>
<accession>A0AAF1APC9</accession>
<comment type="pathway">
    <text evidence="1">Secondary metabolite biosynthesis; terpenoid biosynthesis.</text>
</comment>
<organism evidence="6 7">
    <name type="scientific">Daucus carota subsp. sativus</name>
    <name type="common">Carrot</name>
    <dbReference type="NCBI Taxonomy" id="79200"/>
    <lineage>
        <taxon>Eukaryota</taxon>
        <taxon>Viridiplantae</taxon>
        <taxon>Streptophyta</taxon>
        <taxon>Embryophyta</taxon>
        <taxon>Tracheophyta</taxon>
        <taxon>Spermatophyta</taxon>
        <taxon>Magnoliopsida</taxon>
        <taxon>eudicotyledons</taxon>
        <taxon>Gunneridae</taxon>
        <taxon>Pentapetalae</taxon>
        <taxon>asterids</taxon>
        <taxon>campanulids</taxon>
        <taxon>Apiales</taxon>
        <taxon>Apiaceae</taxon>
        <taxon>Apioideae</taxon>
        <taxon>Scandiceae</taxon>
        <taxon>Daucinae</taxon>
        <taxon>Daucus</taxon>
        <taxon>Daucus sect. Daucus</taxon>
    </lineage>
</organism>
<evidence type="ECO:0000313" key="6">
    <source>
        <dbReference type="EMBL" id="WOG87435.1"/>
    </source>
</evidence>
<dbReference type="CDD" id="cd03784">
    <property type="entry name" value="GT1_Gtf-like"/>
    <property type="match status" value="1"/>
</dbReference>
<sequence length="450" mass="49727">MENQVTQRRPHVVLVPAPLQGHLSPMLELGTLLHSKGFSIIIAHAIFNSPDPSNHPEFTFLPIPDNLSAGNAAPANLLTLITTMNSNCEAPLREILAQLMNKNEQHDQICCIVYDMIMYCSGAVAEQLQLPCMILRTSSASAAVAYESLPRLYAEGYIPLQDSKLQDVVPWLPPLRFKDLATADMGNIEDILEISAITNNTRNAIALIWNTVDHLEHTALAQIQEIYPLKFFPVGPIHKMAPPTSTSLLEADINCMAWLDKQAPHSVIYVSIGSIAIMEETELAEIAWGLANSNQPFLWVVRPGSVSGSEWIELLPEGFKEAVGERGCIVKWTPQRKVLAHVAVGGFWSHCGWNSTLESISEGVPMICRPCFADQNISARYLSELWKVGLHMDGQLDRVKIATTIKRLMVDEEGKEIRQNAKSMKEKTNLSVSKGGSSYSSLNELAELIL</sequence>
<dbReference type="PANTHER" id="PTHR11926:SF1494">
    <property type="entry name" value="FLAVONOL 3-O-GLUCOSYLTRANSFERASE UGT76E12-RELATED"/>
    <property type="match status" value="1"/>
</dbReference>
<evidence type="ECO:0000256" key="4">
    <source>
        <dbReference type="ARBA" id="ARBA00022679"/>
    </source>
</evidence>
<dbReference type="FunFam" id="3.40.50.2000:FF:000120">
    <property type="entry name" value="UDP-glycosyltransferase 76C1"/>
    <property type="match status" value="1"/>
</dbReference>
<keyword evidence="4" id="KW-0808">Transferase</keyword>
<dbReference type="GO" id="GO:0080044">
    <property type="term" value="F:quercetin 7-O-glucosyltransferase activity"/>
    <property type="evidence" value="ECO:0007669"/>
    <property type="project" value="TreeGrafter"/>
</dbReference>
<evidence type="ECO:0000256" key="2">
    <source>
        <dbReference type="ARBA" id="ARBA00009995"/>
    </source>
</evidence>
<evidence type="ECO:0000256" key="5">
    <source>
        <dbReference type="ARBA" id="ARBA00023229"/>
    </source>
</evidence>
<keyword evidence="5" id="KW-0414">Isoprene biosynthesis</keyword>
<dbReference type="Proteomes" id="UP000077755">
    <property type="component" value="Chromosome 2"/>
</dbReference>
<keyword evidence="7" id="KW-1185">Reference proteome</keyword>
<reference evidence="6" key="2">
    <citation type="submission" date="2022-03" db="EMBL/GenBank/DDBJ databases">
        <title>Draft title - Genomic analysis of global carrot germplasm unveils the trajectory of domestication and the origin of high carotenoid orange carrot.</title>
        <authorList>
            <person name="Iorizzo M."/>
            <person name="Ellison S."/>
            <person name="Senalik D."/>
            <person name="Macko-Podgorni A."/>
            <person name="Grzebelus D."/>
            <person name="Bostan H."/>
            <person name="Rolling W."/>
            <person name="Curaba J."/>
            <person name="Simon P."/>
        </authorList>
    </citation>
    <scope>NUCLEOTIDE SEQUENCE</scope>
    <source>
        <tissue evidence="6">Leaf</tissue>
    </source>
</reference>
<evidence type="ECO:0000313" key="7">
    <source>
        <dbReference type="Proteomes" id="UP000077755"/>
    </source>
</evidence>
<dbReference type="GO" id="GO:0080043">
    <property type="term" value="F:quercetin 3-O-glucosyltransferase activity"/>
    <property type="evidence" value="ECO:0007669"/>
    <property type="project" value="TreeGrafter"/>
</dbReference>
<dbReference type="FunFam" id="3.40.50.2000:FF:000040">
    <property type="entry name" value="UDP-glycosyltransferase 76C1"/>
    <property type="match status" value="1"/>
</dbReference>
<dbReference type="PANTHER" id="PTHR11926">
    <property type="entry name" value="GLUCOSYL/GLUCURONOSYL TRANSFERASES"/>
    <property type="match status" value="1"/>
</dbReference>